<evidence type="ECO:0000313" key="2">
    <source>
        <dbReference type="Proteomes" id="UP000784294"/>
    </source>
</evidence>
<dbReference type="AlphaFoldDB" id="A0A448XHQ3"/>
<protein>
    <submittedName>
        <fullName evidence="1">Uncharacterized protein</fullName>
    </submittedName>
</protein>
<comment type="caution">
    <text evidence="1">The sequence shown here is derived from an EMBL/GenBank/DDBJ whole genome shotgun (WGS) entry which is preliminary data.</text>
</comment>
<keyword evidence="2" id="KW-1185">Reference proteome</keyword>
<name>A0A448XHQ3_9PLAT</name>
<organism evidence="1 2">
    <name type="scientific">Protopolystoma xenopodis</name>
    <dbReference type="NCBI Taxonomy" id="117903"/>
    <lineage>
        <taxon>Eukaryota</taxon>
        <taxon>Metazoa</taxon>
        <taxon>Spiralia</taxon>
        <taxon>Lophotrochozoa</taxon>
        <taxon>Platyhelminthes</taxon>
        <taxon>Monogenea</taxon>
        <taxon>Polyopisthocotylea</taxon>
        <taxon>Polystomatidea</taxon>
        <taxon>Polystomatidae</taxon>
        <taxon>Protopolystoma</taxon>
    </lineage>
</organism>
<evidence type="ECO:0000313" key="1">
    <source>
        <dbReference type="EMBL" id="VEL37002.1"/>
    </source>
</evidence>
<proteinExistence type="predicted"/>
<reference evidence="1" key="1">
    <citation type="submission" date="2018-11" db="EMBL/GenBank/DDBJ databases">
        <authorList>
            <consortium name="Pathogen Informatics"/>
        </authorList>
    </citation>
    <scope>NUCLEOTIDE SEQUENCE</scope>
</reference>
<accession>A0A448XHQ3</accession>
<dbReference type="EMBL" id="CAAALY010253733">
    <property type="protein sequence ID" value="VEL37002.1"/>
    <property type="molecule type" value="Genomic_DNA"/>
</dbReference>
<gene>
    <name evidence="1" type="ORF">PXEA_LOCUS30442</name>
</gene>
<dbReference type="Proteomes" id="UP000784294">
    <property type="component" value="Unassembled WGS sequence"/>
</dbReference>
<sequence length="184" mass="20179">MGRRGGSGISTSSQCTWSRHCVGVTRKKKLLKSSVECASGNRVPNRNGPTVSAEASIAHSSRITFIEPSATWFRSDCTFSPSSIYILDWFGTLQVFLEDRDLNLELRIKNEERKASCKVTQTRQLAEGEVSLKSGNDAQQIFMISGVASGGNKRTKVVDPAAKYESAESEEETNTSGSDWFVIC</sequence>